<dbReference type="PANTHER" id="PTHR44586:SF14">
    <property type="entry name" value="F-BOX DOMAIN CONTAINING PROTEIN, EXPRESSED"/>
    <property type="match status" value="1"/>
</dbReference>
<dbReference type="PANTHER" id="PTHR44586">
    <property type="entry name" value="F-BOX DOMAIN CONTAINING PROTEIN, EXPRESSED"/>
    <property type="match status" value="1"/>
</dbReference>
<dbReference type="Pfam" id="PF03478">
    <property type="entry name" value="Beta-prop_KIB1-4"/>
    <property type="match status" value="1"/>
</dbReference>
<dbReference type="OrthoDB" id="1083899at2759"/>
<dbReference type="InterPro" id="IPR005174">
    <property type="entry name" value="KIB1-4_b-propeller"/>
</dbReference>
<dbReference type="SUPFAM" id="SSF81383">
    <property type="entry name" value="F-box domain"/>
    <property type="match status" value="1"/>
</dbReference>
<evidence type="ECO:0000313" key="2">
    <source>
        <dbReference type="EMBL" id="CAA7023340.1"/>
    </source>
</evidence>
<proteinExistence type="predicted"/>
<protein>
    <recommendedName>
        <fullName evidence="1">F-box domain-containing protein</fullName>
    </recommendedName>
</protein>
<dbReference type="Proteomes" id="UP000467841">
    <property type="component" value="Unassembled WGS sequence"/>
</dbReference>
<gene>
    <name evidence="2" type="ORF">MERR_LOCUS10575</name>
</gene>
<dbReference type="InterPro" id="IPR001810">
    <property type="entry name" value="F-box_dom"/>
</dbReference>
<comment type="caution">
    <text evidence="2">The sequence shown here is derived from an EMBL/GenBank/DDBJ whole genome shotgun (WGS) entry which is preliminary data.</text>
</comment>
<dbReference type="EMBL" id="CACVBM020000777">
    <property type="protein sequence ID" value="CAA7023340.1"/>
    <property type="molecule type" value="Genomic_DNA"/>
</dbReference>
<organism evidence="2 3">
    <name type="scientific">Microthlaspi erraticum</name>
    <dbReference type="NCBI Taxonomy" id="1685480"/>
    <lineage>
        <taxon>Eukaryota</taxon>
        <taxon>Viridiplantae</taxon>
        <taxon>Streptophyta</taxon>
        <taxon>Embryophyta</taxon>
        <taxon>Tracheophyta</taxon>
        <taxon>Spermatophyta</taxon>
        <taxon>Magnoliopsida</taxon>
        <taxon>eudicotyledons</taxon>
        <taxon>Gunneridae</taxon>
        <taxon>Pentapetalae</taxon>
        <taxon>rosids</taxon>
        <taxon>malvids</taxon>
        <taxon>Brassicales</taxon>
        <taxon>Brassicaceae</taxon>
        <taxon>Coluteocarpeae</taxon>
        <taxon>Microthlaspi</taxon>
    </lineage>
</organism>
<dbReference type="PROSITE" id="PS50181">
    <property type="entry name" value="FBOX"/>
    <property type="match status" value="1"/>
</dbReference>
<dbReference type="AlphaFoldDB" id="A0A6D2I5I4"/>
<evidence type="ECO:0000313" key="3">
    <source>
        <dbReference type="Proteomes" id="UP000467841"/>
    </source>
</evidence>
<dbReference type="InterPro" id="IPR036047">
    <property type="entry name" value="F-box-like_dom_sf"/>
</dbReference>
<keyword evidence="3" id="KW-1185">Reference proteome</keyword>
<feature type="domain" description="F-box" evidence="1">
    <location>
        <begin position="9"/>
        <end position="44"/>
    </location>
</feature>
<reference evidence="2" key="1">
    <citation type="submission" date="2020-01" db="EMBL/GenBank/DDBJ databases">
        <authorList>
            <person name="Mishra B."/>
        </authorList>
    </citation>
    <scope>NUCLEOTIDE SEQUENCE [LARGE SCALE GENOMIC DNA]</scope>
</reference>
<accession>A0A6D2I5I4</accession>
<name>A0A6D2I5I4_9BRAS</name>
<dbReference type="Pfam" id="PF00646">
    <property type="entry name" value="F-box"/>
    <property type="match status" value="1"/>
</dbReference>
<sequence>MKKKTPNSSCRWSELPMDMLRQVLERLTVLDFYRAKIVCSSWYSCSKQAVRPKCGSPLLMLSLEEGGCVLYNPDEDRVYETTTRDFSGYRFLANSGKWFLAVDSRSKLVIVDVFSEERIGLPPLESLKGERFKVEVAGDKKFNVSLIEYCLLGLFKMWKI</sequence>
<dbReference type="Gene3D" id="1.20.1280.50">
    <property type="match status" value="1"/>
</dbReference>
<evidence type="ECO:0000259" key="1">
    <source>
        <dbReference type="PROSITE" id="PS50181"/>
    </source>
</evidence>